<proteinExistence type="predicted"/>
<accession>A0A0E0RE97</accession>
<keyword evidence="3" id="KW-1185">Reference proteome</keyword>
<reference evidence="2" key="2">
    <citation type="submission" date="2015-06" db="UniProtKB">
        <authorList>
            <consortium name="EnsemblPlants"/>
        </authorList>
    </citation>
    <scope>IDENTIFICATION</scope>
</reference>
<dbReference type="HOGENOM" id="CLU_2908117_0_0_1"/>
<name>A0A0E0RE97_ORYRU</name>
<evidence type="ECO:0000256" key="1">
    <source>
        <dbReference type="SAM" id="Phobius"/>
    </source>
</evidence>
<feature type="transmembrane region" description="Helical" evidence="1">
    <location>
        <begin position="20"/>
        <end position="41"/>
    </location>
</feature>
<evidence type="ECO:0000313" key="2">
    <source>
        <dbReference type="EnsemblPlants" id="ORUFI12G04640.1"/>
    </source>
</evidence>
<dbReference type="AlphaFoldDB" id="A0A0E0RE97"/>
<keyword evidence="1" id="KW-0472">Membrane</keyword>
<dbReference type="Gramene" id="ORUFI12G04640.1">
    <property type="protein sequence ID" value="ORUFI12G04640.1"/>
    <property type="gene ID" value="ORUFI12G04640"/>
</dbReference>
<keyword evidence="1" id="KW-0812">Transmembrane</keyword>
<dbReference type="Proteomes" id="UP000008022">
    <property type="component" value="Unassembled WGS sequence"/>
</dbReference>
<sequence length="62" mass="6580">MAATRRSLTLSGGRSGVSLLPVLCVGAVGVWMVLRSLAIVVDELIMIIGVDDDDTRRCRHGA</sequence>
<evidence type="ECO:0000313" key="3">
    <source>
        <dbReference type="Proteomes" id="UP000008022"/>
    </source>
</evidence>
<protein>
    <submittedName>
        <fullName evidence="2">Uncharacterized protein</fullName>
    </submittedName>
</protein>
<dbReference type="EnsemblPlants" id="ORUFI12G04640.1">
    <property type="protein sequence ID" value="ORUFI12G04640.1"/>
    <property type="gene ID" value="ORUFI12G04640"/>
</dbReference>
<keyword evidence="1" id="KW-1133">Transmembrane helix</keyword>
<organism evidence="2 3">
    <name type="scientific">Oryza rufipogon</name>
    <name type="common">Brownbeard rice</name>
    <name type="synonym">Asian wild rice</name>
    <dbReference type="NCBI Taxonomy" id="4529"/>
    <lineage>
        <taxon>Eukaryota</taxon>
        <taxon>Viridiplantae</taxon>
        <taxon>Streptophyta</taxon>
        <taxon>Embryophyta</taxon>
        <taxon>Tracheophyta</taxon>
        <taxon>Spermatophyta</taxon>
        <taxon>Magnoliopsida</taxon>
        <taxon>Liliopsida</taxon>
        <taxon>Poales</taxon>
        <taxon>Poaceae</taxon>
        <taxon>BOP clade</taxon>
        <taxon>Oryzoideae</taxon>
        <taxon>Oryzeae</taxon>
        <taxon>Oryzinae</taxon>
        <taxon>Oryza</taxon>
    </lineage>
</organism>
<reference evidence="3" key="1">
    <citation type="submission" date="2013-06" db="EMBL/GenBank/DDBJ databases">
        <authorList>
            <person name="Zhao Q."/>
        </authorList>
    </citation>
    <scope>NUCLEOTIDE SEQUENCE</scope>
    <source>
        <strain evidence="3">cv. W1943</strain>
    </source>
</reference>